<name>A0ABR8DGB4_9NOST</name>
<comment type="caution">
    <text evidence="2">The sequence shown here is derived from an EMBL/GenBank/DDBJ whole genome shotgun (WGS) entry which is preliminary data.</text>
</comment>
<dbReference type="PANTHER" id="PTHR33352">
    <property type="entry name" value="SLR1095 PROTEIN"/>
    <property type="match status" value="1"/>
</dbReference>
<evidence type="ECO:0000313" key="2">
    <source>
        <dbReference type="EMBL" id="MBD2504788.1"/>
    </source>
</evidence>
<evidence type="ECO:0000313" key="3">
    <source>
        <dbReference type="Proteomes" id="UP000661112"/>
    </source>
</evidence>
<gene>
    <name evidence="2" type="ORF">H6G83_30000</name>
</gene>
<dbReference type="PANTHER" id="PTHR33352:SF3">
    <property type="entry name" value="SLR1612 PROTEIN"/>
    <property type="match status" value="1"/>
</dbReference>
<evidence type="ECO:0000256" key="1">
    <source>
        <dbReference type="SAM" id="MobiDB-lite"/>
    </source>
</evidence>
<protein>
    <submittedName>
        <fullName evidence="2">Uncharacterized protein</fullName>
    </submittedName>
</protein>
<reference evidence="2 3" key="1">
    <citation type="journal article" date="2020" name="ISME J.">
        <title>Comparative genomics reveals insights into cyanobacterial evolution and habitat adaptation.</title>
        <authorList>
            <person name="Chen M.Y."/>
            <person name="Teng W.K."/>
            <person name="Zhao L."/>
            <person name="Hu C.X."/>
            <person name="Zhou Y.K."/>
            <person name="Han B.P."/>
            <person name="Song L.R."/>
            <person name="Shu W.S."/>
        </authorList>
    </citation>
    <scope>NUCLEOTIDE SEQUENCE [LARGE SCALE GENOMIC DNA]</scope>
    <source>
        <strain evidence="2 3">FACHB-119</strain>
    </source>
</reference>
<feature type="compositionally biased region" description="Basic and acidic residues" evidence="1">
    <location>
        <begin position="31"/>
        <end position="54"/>
    </location>
</feature>
<proteinExistence type="predicted"/>
<accession>A0ABR8DGB4</accession>
<dbReference type="Proteomes" id="UP000661112">
    <property type="component" value="Unassembled WGS sequence"/>
</dbReference>
<keyword evidence="3" id="KW-1185">Reference proteome</keyword>
<sequence>MSINLLTVHQRTLRFYTPEGELVPTPEETAQQEKERADQERERADREKERSDRAYAKLRELNIDPDTI</sequence>
<organism evidence="2 3">
    <name type="scientific">Anabaena azotica FACHB-119</name>
    <dbReference type="NCBI Taxonomy" id="947527"/>
    <lineage>
        <taxon>Bacteria</taxon>
        <taxon>Bacillati</taxon>
        <taxon>Cyanobacteriota</taxon>
        <taxon>Cyanophyceae</taxon>
        <taxon>Nostocales</taxon>
        <taxon>Nostocaceae</taxon>
        <taxon>Anabaena</taxon>
        <taxon>Anabaena azotica</taxon>
    </lineage>
</organism>
<feature type="region of interest" description="Disordered" evidence="1">
    <location>
        <begin position="18"/>
        <end position="54"/>
    </location>
</feature>
<dbReference type="EMBL" id="JACJSG010000060">
    <property type="protein sequence ID" value="MBD2504788.1"/>
    <property type="molecule type" value="Genomic_DNA"/>
</dbReference>